<organism evidence="1 2">
    <name type="scientific">Mycena indigotica</name>
    <dbReference type="NCBI Taxonomy" id="2126181"/>
    <lineage>
        <taxon>Eukaryota</taxon>
        <taxon>Fungi</taxon>
        <taxon>Dikarya</taxon>
        <taxon>Basidiomycota</taxon>
        <taxon>Agaricomycotina</taxon>
        <taxon>Agaricomycetes</taxon>
        <taxon>Agaricomycetidae</taxon>
        <taxon>Agaricales</taxon>
        <taxon>Marasmiineae</taxon>
        <taxon>Mycenaceae</taxon>
        <taxon>Mycena</taxon>
    </lineage>
</organism>
<evidence type="ECO:0000313" key="1">
    <source>
        <dbReference type="EMBL" id="KAF7293464.1"/>
    </source>
</evidence>
<gene>
    <name evidence="1" type="ORF">MIND_01124100</name>
</gene>
<accession>A0A8H6S5W8</accession>
<dbReference type="Proteomes" id="UP000636479">
    <property type="component" value="Unassembled WGS sequence"/>
</dbReference>
<proteinExistence type="predicted"/>
<dbReference type="GeneID" id="59350311"/>
<reference evidence="1" key="1">
    <citation type="submission" date="2020-05" db="EMBL/GenBank/DDBJ databases">
        <title>Mycena genomes resolve the evolution of fungal bioluminescence.</title>
        <authorList>
            <person name="Tsai I.J."/>
        </authorList>
    </citation>
    <scope>NUCLEOTIDE SEQUENCE</scope>
    <source>
        <strain evidence="1">171206Taipei</strain>
    </source>
</reference>
<comment type="caution">
    <text evidence="1">The sequence shown here is derived from an EMBL/GenBank/DDBJ whole genome shotgun (WGS) entry which is preliminary data.</text>
</comment>
<evidence type="ECO:0000313" key="2">
    <source>
        <dbReference type="Proteomes" id="UP000636479"/>
    </source>
</evidence>
<keyword evidence="2" id="KW-1185">Reference proteome</keyword>
<protein>
    <submittedName>
        <fullName evidence="1">Uncharacterized protein</fullName>
    </submittedName>
</protein>
<name>A0A8H6S5W8_9AGAR</name>
<sequence>MYLRNATNQQLDICLHLHSHLSRLPPHHPHRPRNQSEGVASYLLYREKQSGKRRMSEPVGFQATGAFGMRISPSHSRPCSRQHPSTGRGSQELAVLPLWHTSQCNWRLIRSKRQTSRGSCWPGTFRLTWQYPAQPLCSGQYFDQLSTDVDQQE</sequence>
<dbReference type="EMBL" id="JACAZF010000010">
    <property type="protein sequence ID" value="KAF7293464.1"/>
    <property type="molecule type" value="Genomic_DNA"/>
</dbReference>
<dbReference type="AlphaFoldDB" id="A0A8H6S5W8"/>
<dbReference type="RefSeq" id="XP_037215627.1">
    <property type="nucleotide sequence ID" value="XM_037367795.1"/>
</dbReference>